<reference evidence="1 2" key="1">
    <citation type="submission" date="2017-12" db="EMBL/GenBank/DDBJ databases">
        <title>Genomes of bacteria within cyanobacterial aggregates.</title>
        <authorList>
            <person name="Cai H."/>
        </authorList>
    </citation>
    <scope>NUCLEOTIDE SEQUENCE [LARGE SCALE GENOMIC DNA]</scope>
    <source>
        <strain evidence="1 2">TH16</strain>
    </source>
</reference>
<protein>
    <submittedName>
        <fullName evidence="1">Uncharacterized protein</fullName>
    </submittedName>
</protein>
<dbReference type="Proteomes" id="UP000234752">
    <property type="component" value="Chromosome eg_1"/>
</dbReference>
<gene>
    <name evidence="1" type="ORF">C0V82_07825</name>
</gene>
<keyword evidence="2" id="KW-1185">Reference proteome</keyword>
<dbReference type="RefSeq" id="WP_102111851.1">
    <property type="nucleotide sequence ID" value="NZ_BMGN01000002.1"/>
</dbReference>
<dbReference type="AlphaFoldDB" id="A0A2K9NAP2"/>
<dbReference type="EMBL" id="CP025611">
    <property type="protein sequence ID" value="AUN30149.1"/>
    <property type="molecule type" value="Genomic_DNA"/>
</dbReference>
<accession>A0A2K9NAP2</accession>
<evidence type="ECO:0000313" key="1">
    <source>
        <dbReference type="EMBL" id="AUN30149.1"/>
    </source>
</evidence>
<sequence>MTDQGDSGRTRKMMEDFAPATFEERGVTVPFTTPLLSQARLRRDQDDRFEFLLPNFTAGKGTYVLPWKGLPNVMTLTLHDRLLFEEIEQLETHSPEQIRACALTVQATGVCGPEPATRAAELRDQDGQYLVLTQFILVTELLKLVNISAADLLRPGMTADDSKRVARQALAKVAAMVDIPPDDMTTRVDQIGEAVAPVGLPQAPKSGRLRALADRLQAFAQGTQNFADTDPSEAAMLGNYIATVANHTLTLARQRIGKLDAACRDARQIVNDAPKLHRVIAESVGRISWLLDGWEFLIAMWESVKDEPSATKQTTITDISRLLPMIPKEEISAATDALDLDAIQRLQKKWVRVNQDWRTGVLDMDAVMRLESLKAAMG</sequence>
<proteinExistence type="predicted"/>
<evidence type="ECO:0000313" key="2">
    <source>
        <dbReference type="Proteomes" id="UP000234752"/>
    </source>
</evidence>
<name>A0A2K9NAP2_9PROT</name>
<dbReference type="KEGG" id="ncb:C0V82_07825"/>
<organism evidence="1 2">
    <name type="scientific">Niveispirillum cyanobacteriorum</name>
    <dbReference type="NCBI Taxonomy" id="1612173"/>
    <lineage>
        <taxon>Bacteria</taxon>
        <taxon>Pseudomonadati</taxon>
        <taxon>Pseudomonadota</taxon>
        <taxon>Alphaproteobacteria</taxon>
        <taxon>Rhodospirillales</taxon>
        <taxon>Azospirillaceae</taxon>
        <taxon>Niveispirillum</taxon>
    </lineage>
</organism>
<dbReference type="OrthoDB" id="7285430at2"/>